<dbReference type="GO" id="GO:0140098">
    <property type="term" value="F:catalytic activity, acting on RNA"/>
    <property type="evidence" value="ECO:0007669"/>
    <property type="project" value="UniProtKB-ARBA"/>
</dbReference>
<dbReference type="CDD" id="cd02869">
    <property type="entry name" value="PseudoU_synth_RluA_like"/>
    <property type="match status" value="1"/>
</dbReference>
<evidence type="ECO:0000313" key="4">
    <source>
        <dbReference type="Proteomes" id="UP000664654"/>
    </source>
</evidence>
<gene>
    <name evidence="3" type="ORF">J0A66_19635</name>
</gene>
<protein>
    <submittedName>
        <fullName evidence="3">TIGR01621 family pseudouridine synthase</fullName>
    </submittedName>
</protein>
<dbReference type="PROSITE" id="PS01129">
    <property type="entry name" value="PSI_RLU"/>
    <property type="match status" value="1"/>
</dbReference>
<dbReference type="EMBL" id="JAFKCV010000018">
    <property type="protein sequence ID" value="MBN7827451.1"/>
    <property type="molecule type" value="Genomic_DNA"/>
</dbReference>
<accession>A0A939DT45</accession>
<dbReference type="InterPro" id="IPR006145">
    <property type="entry name" value="PsdUridine_synth_RsuA/RluA"/>
</dbReference>
<dbReference type="GO" id="GO:0009982">
    <property type="term" value="F:pseudouridine synthase activity"/>
    <property type="evidence" value="ECO:0007669"/>
    <property type="project" value="InterPro"/>
</dbReference>
<dbReference type="AlphaFoldDB" id="A0A939DT45"/>
<name>A0A939DT45_9ALTE</name>
<proteinExistence type="inferred from homology"/>
<evidence type="ECO:0000256" key="1">
    <source>
        <dbReference type="ARBA" id="ARBA00010876"/>
    </source>
</evidence>
<dbReference type="RefSeq" id="WP_206575562.1">
    <property type="nucleotide sequence ID" value="NZ_JAFKCV010000018.1"/>
</dbReference>
<dbReference type="InterPro" id="IPR050188">
    <property type="entry name" value="RluA_PseudoU_synthase"/>
</dbReference>
<dbReference type="PANTHER" id="PTHR21600:SF87">
    <property type="entry name" value="RNA PSEUDOURIDYLATE SYNTHASE DOMAIN-CONTAINING PROTEIN 1"/>
    <property type="match status" value="1"/>
</dbReference>
<dbReference type="GO" id="GO:0000455">
    <property type="term" value="P:enzyme-directed rRNA pseudouridine synthesis"/>
    <property type="evidence" value="ECO:0007669"/>
    <property type="project" value="TreeGrafter"/>
</dbReference>
<organism evidence="3 4">
    <name type="scientific">Bowmanella dokdonensis</name>
    <dbReference type="NCBI Taxonomy" id="751969"/>
    <lineage>
        <taxon>Bacteria</taxon>
        <taxon>Pseudomonadati</taxon>
        <taxon>Pseudomonadota</taxon>
        <taxon>Gammaproteobacteria</taxon>
        <taxon>Alteromonadales</taxon>
        <taxon>Alteromonadaceae</taxon>
        <taxon>Bowmanella</taxon>
    </lineage>
</organism>
<dbReference type="SUPFAM" id="SSF55120">
    <property type="entry name" value="Pseudouridine synthase"/>
    <property type="match status" value="1"/>
</dbReference>
<feature type="domain" description="Pseudouridine synthase RsuA/RluA-like" evidence="2">
    <location>
        <begin position="16"/>
        <end position="158"/>
    </location>
</feature>
<comment type="similarity">
    <text evidence="1">Belongs to the pseudouridine synthase RluA family.</text>
</comment>
<dbReference type="InterPro" id="IPR006224">
    <property type="entry name" value="PsdUridine_synth_RluA-like_CS"/>
</dbReference>
<dbReference type="Gene3D" id="3.30.2350.10">
    <property type="entry name" value="Pseudouridine synthase"/>
    <property type="match status" value="1"/>
</dbReference>
<comment type="caution">
    <text evidence="3">The sequence shown here is derived from an EMBL/GenBank/DDBJ whole genome shotgun (WGS) entry which is preliminary data.</text>
</comment>
<dbReference type="InterPro" id="IPR006508">
    <property type="entry name" value="PsdUridine_synth_RluA-like"/>
</dbReference>
<reference evidence="3" key="1">
    <citation type="submission" date="2021-03" db="EMBL/GenBank/DDBJ databases">
        <title>novel species isolated from a fishpond in China.</title>
        <authorList>
            <person name="Lu H."/>
            <person name="Cai Z."/>
        </authorList>
    </citation>
    <scope>NUCLEOTIDE SEQUENCE</scope>
    <source>
        <strain evidence="3">JCM 30855</strain>
    </source>
</reference>
<dbReference type="Proteomes" id="UP000664654">
    <property type="component" value="Unassembled WGS sequence"/>
</dbReference>
<evidence type="ECO:0000313" key="3">
    <source>
        <dbReference type="EMBL" id="MBN7827451.1"/>
    </source>
</evidence>
<keyword evidence="4" id="KW-1185">Reference proteome</keyword>
<dbReference type="PANTHER" id="PTHR21600">
    <property type="entry name" value="MITOCHONDRIAL RNA PSEUDOURIDINE SYNTHASE"/>
    <property type="match status" value="1"/>
</dbReference>
<dbReference type="NCBIfam" id="TIGR01621">
    <property type="entry name" value="RluA-like"/>
    <property type="match status" value="1"/>
</dbReference>
<sequence>MANSSVIDILYQCDSFVLVNKPIGLGMHQEGETPGLVTVLSRQLGDTPLFLVHRLDKVTSGLLLLAKDADSAAQLSGLFARREVEKYYLALIDRKPGKKQGAIIGDMQKARRGQWKLTGSRQNPAVSQFFSRSTGDRQRLVLLKPATGKTHQLRVALKSLGSPIIGDTLYGGSSADRTYLHAFALRFRHRQQDFAFLCRPSQGQLYETTGCQHALQSFTAPWDQAWPELKSGRQADE</sequence>
<dbReference type="GO" id="GO:0003723">
    <property type="term" value="F:RNA binding"/>
    <property type="evidence" value="ECO:0007669"/>
    <property type="project" value="InterPro"/>
</dbReference>
<evidence type="ECO:0000259" key="2">
    <source>
        <dbReference type="Pfam" id="PF00849"/>
    </source>
</evidence>
<dbReference type="Pfam" id="PF00849">
    <property type="entry name" value="PseudoU_synth_2"/>
    <property type="match status" value="1"/>
</dbReference>
<dbReference type="InterPro" id="IPR020103">
    <property type="entry name" value="PsdUridine_synth_cat_dom_sf"/>
</dbReference>